<proteinExistence type="predicted"/>
<dbReference type="InterPro" id="IPR023606">
    <property type="entry name" value="CoA-Trfase_III_dom_1_sf"/>
</dbReference>
<dbReference type="PANTHER" id="PTHR48207">
    <property type="entry name" value="SUCCINATE--HYDROXYMETHYLGLUTARATE COA-TRANSFERASE"/>
    <property type="match status" value="1"/>
</dbReference>
<dbReference type="SUPFAM" id="SSF89796">
    <property type="entry name" value="CoA-transferase family III (CaiB/BaiF)"/>
    <property type="match status" value="1"/>
</dbReference>
<reference evidence="3" key="1">
    <citation type="submission" date="2016-10" db="EMBL/GenBank/DDBJ databases">
        <authorList>
            <person name="Varghese N."/>
            <person name="Submissions S."/>
        </authorList>
    </citation>
    <scope>NUCLEOTIDE SEQUENCE [LARGE SCALE GENOMIC DNA]</scope>
    <source>
        <strain evidence="3">DSM 45413</strain>
    </source>
</reference>
<evidence type="ECO:0000256" key="1">
    <source>
        <dbReference type="ARBA" id="ARBA00022679"/>
    </source>
</evidence>
<accession>A0A1H8URL3</accession>
<dbReference type="EMBL" id="FOEE01000009">
    <property type="protein sequence ID" value="SEP05647.1"/>
    <property type="molecule type" value="Genomic_DNA"/>
</dbReference>
<dbReference type="RefSeq" id="WP_091945003.1">
    <property type="nucleotide sequence ID" value="NZ_FOEE01000009.1"/>
</dbReference>
<gene>
    <name evidence="2" type="ORF">SAMN05660991_03027</name>
</gene>
<protein>
    <submittedName>
        <fullName evidence="2">Crotonobetainyl-CoA:carnitine CoA-transferase CaiB</fullName>
    </submittedName>
</protein>
<dbReference type="InterPro" id="IPR044855">
    <property type="entry name" value="CoA-Trfase_III_dom3_sf"/>
</dbReference>
<dbReference type="Gene3D" id="3.40.50.10540">
    <property type="entry name" value="Crotonobetainyl-coa:carnitine coa-transferase, domain 1"/>
    <property type="match status" value="1"/>
</dbReference>
<organism evidence="2 3">
    <name type="scientific">Trujillonella endophytica</name>
    <dbReference type="NCBI Taxonomy" id="673521"/>
    <lineage>
        <taxon>Bacteria</taxon>
        <taxon>Bacillati</taxon>
        <taxon>Actinomycetota</taxon>
        <taxon>Actinomycetes</taxon>
        <taxon>Geodermatophilales</taxon>
        <taxon>Geodermatophilaceae</taxon>
        <taxon>Trujillonella</taxon>
    </lineage>
</organism>
<dbReference type="Proteomes" id="UP000198960">
    <property type="component" value="Unassembled WGS sequence"/>
</dbReference>
<dbReference type="Pfam" id="PF02515">
    <property type="entry name" value="CoA_transf_3"/>
    <property type="match status" value="1"/>
</dbReference>
<dbReference type="OrthoDB" id="9797653at2"/>
<sequence>MTAVMSGVTILEVAEHTFTPLAAGILADWGATVVKIEHVSRGDASRGLGSTGGMDVGSGGVHVFMEHANRGKQSLGLDLTTERGREILYALAARSDVFLTNKLPAVAAKLKVDVDDIRAVNPDIIYARGTGYGPLGPDKDLGGYDLLGFWVRAGIATAMQVSGSDHLPGPPGAAFGDSLGAMVIAGGISAALFHRAQTGEATVVDVSLLATGMWGLGSPIAMSQLSGVPQSALAPGAGAPLNPLVGNYTTSDGRFISLCMLQGFHYWPEVARVLGHPEWITDPRFDTHERLQQNSGPARALVQQEFLGDTFDNWKLRLRDLKGQWAPAQDTVDIADDPMVRENGYLLETRNEQGVPFSLVSTPVQFDLEQRTPGRSPGFNEHGDRILAERLGLDEAAIIQLKIDGVVA</sequence>
<dbReference type="STRING" id="673521.SAMN05660991_03027"/>
<dbReference type="PANTHER" id="PTHR48207:SF3">
    <property type="entry name" value="SUCCINATE--HYDROXYMETHYLGLUTARATE COA-TRANSFERASE"/>
    <property type="match status" value="1"/>
</dbReference>
<dbReference type="InterPro" id="IPR050483">
    <property type="entry name" value="CoA-transferase_III_domain"/>
</dbReference>
<keyword evidence="3" id="KW-1185">Reference proteome</keyword>
<evidence type="ECO:0000313" key="3">
    <source>
        <dbReference type="Proteomes" id="UP000198960"/>
    </source>
</evidence>
<dbReference type="Gene3D" id="3.30.1540.10">
    <property type="entry name" value="formyl-coa transferase, domain 3"/>
    <property type="match status" value="1"/>
</dbReference>
<evidence type="ECO:0000313" key="2">
    <source>
        <dbReference type="EMBL" id="SEP05647.1"/>
    </source>
</evidence>
<dbReference type="GO" id="GO:0008410">
    <property type="term" value="F:CoA-transferase activity"/>
    <property type="evidence" value="ECO:0007669"/>
    <property type="project" value="TreeGrafter"/>
</dbReference>
<name>A0A1H8URL3_9ACTN</name>
<dbReference type="AlphaFoldDB" id="A0A1H8URL3"/>
<keyword evidence="1 2" id="KW-0808">Transferase</keyword>
<dbReference type="InterPro" id="IPR003673">
    <property type="entry name" value="CoA-Trfase_fam_III"/>
</dbReference>